<evidence type="ECO:0000256" key="1">
    <source>
        <dbReference type="SAM" id="MobiDB-lite"/>
    </source>
</evidence>
<dbReference type="PANTHER" id="PTHR10773:SF19">
    <property type="match status" value="1"/>
</dbReference>
<dbReference type="InterPro" id="IPR057191">
    <property type="entry name" value="DUF7869"/>
</dbReference>
<organism evidence="3 4">
    <name type="scientific">Diabrotica virgifera virgifera</name>
    <name type="common">western corn rootworm</name>
    <dbReference type="NCBI Taxonomy" id="50390"/>
    <lineage>
        <taxon>Eukaryota</taxon>
        <taxon>Metazoa</taxon>
        <taxon>Ecdysozoa</taxon>
        <taxon>Arthropoda</taxon>
        <taxon>Hexapoda</taxon>
        <taxon>Insecta</taxon>
        <taxon>Pterygota</taxon>
        <taxon>Neoptera</taxon>
        <taxon>Endopterygota</taxon>
        <taxon>Coleoptera</taxon>
        <taxon>Polyphaga</taxon>
        <taxon>Cucujiformia</taxon>
        <taxon>Chrysomeloidea</taxon>
        <taxon>Chrysomelidae</taxon>
        <taxon>Galerucinae</taxon>
        <taxon>Diabroticina</taxon>
        <taxon>Diabroticites</taxon>
        <taxon>Diabrotica</taxon>
    </lineage>
</organism>
<protein>
    <recommendedName>
        <fullName evidence="2">DUF7869 domain-containing protein</fullName>
    </recommendedName>
</protein>
<feature type="compositionally biased region" description="Basic residues" evidence="1">
    <location>
        <begin position="163"/>
        <end position="173"/>
    </location>
</feature>
<evidence type="ECO:0000259" key="2">
    <source>
        <dbReference type="Pfam" id="PF25273"/>
    </source>
</evidence>
<keyword evidence="4" id="KW-1185">Reference proteome</keyword>
<dbReference type="RefSeq" id="XP_050512967.1">
    <property type="nucleotide sequence ID" value="XM_050657010.1"/>
</dbReference>
<reference evidence="3" key="1">
    <citation type="submission" date="2025-05" db="UniProtKB">
        <authorList>
            <consortium name="EnsemblMetazoa"/>
        </authorList>
    </citation>
    <scope>IDENTIFICATION</scope>
</reference>
<dbReference type="PANTHER" id="PTHR10773">
    <property type="entry name" value="DNA-DIRECTED RNA POLYMERASES I, II, AND III SUBUNIT RPABC2"/>
    <property type="match status" value="1"/>
</dbReference>
<feature type="region of interest" description="Disordered" evidence="1">
    <location>
        <begin position="158"/>
        <end position="199"/>
    </location>
</feature>
<feature type="compositionally biased region" description="Polar residues" evidence="1">
    <location>
        <begin position="100"/>
        <end position="127"/>
    </location>
</feature>
<accession>A0ABM5KRZ6</accession>
<feature type="compositionally biased region" description="Basic and acidic residues" evidence="1">
    <location>
        <begin position="174"/>
        <end position="185"/>
    </location>
</feature>
<feature type="compositionally biased region" description="Basic residues" evidence="1">
    <location>
        <begin position="186"/>
        <end position="199"/>
    </location>
</feature>
<name>A0ABM5KRZ6_DIAVI</name>
<feature type="region of interest" description="Disordered" evidence="1">
    <location>
        <begin position="100"/>
        <end position="140"/>
    </location>
</feature>
<dbReference type="EnsemblMetazoa" id="XM_050657010.1">
    <property type="protein sequence ID" value="XP_050512967.1"/>
    <property type="gene ID" value="LOC126888649"/>
</dbReference>
<feature type="domain" description="DUF7869" evidence="2">
    <location>
        <begin position="506"/>
        <end position="604"/>
    </location>
</feature>
<evidence type="ECO:0000313" key="4">
    <source>
        <dbReference type="Proteomes" id="UP001652700"/>
    </source>
</evidence>
<proteinExistence type="predicted"/>
<dbReference type="Pfam" id="PF25273">
    <property type="entry name" value="DUF7869"/>
    <property type="match status" value="1"/>
</dbReference>
<sequence>MRLETNSSFTGMLLNESVEYTLDSYETPFVPELGYNDPCCSNNTEQNFVSEYLQSAQDEPIIIQELTSSSTVVQPTSWLSEYVESAEDEPKTIQELTSPSMSFQPEQHKNSNSTDGILFSEDQNSNLLVKPTNEDGSDDELIEDPHYIPESNTVLMTNENTTRKRRLERKRSRQQLEKLPDTRKARELRKKNRNSGKSYVTKKGKIIPERPFQTLPLCRAKCKTKITESQLKEIFSEYWSLGSYDKRAAYIASLFTIHDKKSHRPRTDDPDKEKYRLKTNKYFLRINGSHISVCRKCFLVTFNETDKFLKVIALKKRASPGETKTDSFQGKNIPLNKWSEKKLEEASKHILSFPSYESHYSRGQTNKKFLPSHLTLEAMCSLYKESHQNPVSYPYYRTEFHKLNLSFKKPQTDTCHKCDKFVMVLKCTDGADKESAAIEKENHIISAEQAYQAKKQDKLLAQKTKEMKCFTFDLQQCLPTPFLKSSVAFYKRQLWTFNLTVMDENGKSKHFMWHECTAKRGANEVGSCLYKVCLELPPEVTHVVLYSDTCGGQNKNSHISSMIMSILQRSDVNVQVVDHKFMVPGHTHMEVDVAHSMIEKKKEKIEYRNFSSS</sequence>
<evidence type="ECO:0000313" key="3">
    <source>
        <dbReference type="EnsemblMetazoa" id="XP_050512967.1"/>
    </source>
</evidence>
<dbReference type="Proteomes" id="UP001652700">
    <property type="component" value="Unplaced"/>
</dbReference>
<dbReference type="GeneID" id="126888649"/>